<sequence>MKKPLLNFGPSKKITENDSAPVKRRSIALKELAAYLGLSQSTVSRVINGEAKAHRIAEATQKRVLEAAARFGYEANIIARSLRQKRTFTVGVLVPEISEGYSTAVLAGIEDGLLKEGLFYFVASHRHHEDLLEAYPRLMISRAVDGIIAVDTKIGEDVPVPVVAVSGHWHNQHAVSVELDHRMAAHQALEHLQKLGHKRIAFIKGQAFSSDTSRRWKAIRDVAGELGIAIIPGLTVQLKSPEPGPEPGHLATQELLAQEVPFTALFCFNDMTAFGAVSALREAGLQVPRDVSVVGFDDVLFATSSHPPLTTIRQPLRQMGQMAASTLLGMIRGDGEMTAGSVITVYPELVVRRSTARLQH</sequence>
<keyword evidence="1" id="KW-0805">Transcription regulation</keyword>
<dbReference type="CDD" id="cd06267">
    <property type="entry name" value="PBP1_LacI_sugar_binding-like"/>
    <property type="match status" value="1"/>
</dbReference>
<evidence type="ECO:0000256" key="2">
    <source>
        <dbReference type="ARBA" id="ARBA00023125"/>
    </source>
</evidence>
<dbReference type="Gene3D" id="3.40.50.2300">
    <property type="match status" value="2"/>
</dbReference>
<evidence type="ECO:0000313" key="5">
    <source>
        <dbReference type="EMBL" id="MFC5862307.1"/>
    </source>
</evidence>
<evidence type="ECO:0000313" key="6">
    <source>
        <dbReference type="Proteomes" id="UP001596091"/>
    </source>
</evidence>
<dbReference type="InterPro" id="IPR000843">
    <property type="entry name" value="HTH_LacI"/>
</dbReference>
<dbReference type="PANTHER" id="PTHR30146">
    <property type="entry name" value="LACI-RELATED TRANSCRIPTIONAL REPRESSOR"/>
    <property type="match status" value="1"/>
</dbReference>
<evidence type="ECO:0000256" key="3">
    <source>
        <dbReference type="ARBA" id="ARBA00023163"/>
    </source>
</evidence>
<dbReference type="Gene3D" id="1.10.260.40">
    <property type="entry name" value="lambda repressor-like DNA-binding domains"/>
    <property type="match status" value="1"/>
</dbReference>
<dbReference type="Pfam" id="PF00356">
    <property type="entry name" value="LacI"/>
    <property type="match status" value="1"/>
</dbReference>
<protein>
    <submittedName>
        <fullName evidence="5">LacI family DNA-binding transcriptional regulator</fullName>
    </submittedName>
</protein>
<dbReference type="EMBL" id="JBHSPH010000002">
    <property type="protein sequence ID" value="MFC5862307.1"/>
    <property type="molecule type" value="Genomic_DNA"/>
</dbReference>
<dbReference type="Pfam" id="PF13377">
    <property type="entry name" value="Peripla_BP_3"/>
    <property type="match status" value="1"/>
</dbReference>
<keyword evidence="2 5" id="KW-0238">DNA-binding</keyword>
<dbReference type="RefSeq" id="WP_263338753.1">
    <property type="nucleotide sequence ID" value="NZ_JAGSYH010000004.1"/>
</dbReference>
<dbReference type="Proteomes" id="UP001596091">
    <property type="component" value="Unassembled WGS sequence"/>
</dbReference>
<keyword evidence="3" id="KW-0804">Transcription</keyword>
<dbReference type="CDD" id="cd01392">
    <property type="entry name" value="HTH_LacI"/>
    <property type="match status" value="1"/>
</dbReference>
<dbReference type="InterPro" id="IPR028082">
    <property type="entry name" value="Peripla_BP_I"/>
</dbReference>
<dbReference type="SUPFAM" id="SSF47413">
    <property type="entry name" value="lambda repressor-like DNA-binding domains"/>
    <property type="match status" value="1"/>
</dbReference>
<dbReference type="SMART" id="SM00354">
    <property type="entry name" value="HTH_LACI"/>
    <property type="match status" value="1"/>
</dbReference>
<organism evidence="5 6">
    <name type="scientific">Acidicapsa dinghuensis</name>
    <dbReference type="NCBI Taxonomy" id="2218256"/>
    <lineage>
        <taxon>Bacteria</taxon>
        <taxon>Pseudomonadati</taxon>
        <taxon>Acidobacteriota</taxon>
        <taxon>Terriglobia</taxon>
        <taxon>Terriglobales</taxon>
        <taxon>Acidobacteriaceae</taxon>
        <taxon>Acidicapsa</taxon>
    </lineage>
</organism>
<dbReference type="PROSITE" id="PS50932">
    <property type="entry name" value="HTH_LACI_2"/>
    <property type="match status" value="1"/>
</dbReference>
<name>A0ABW1EEP3_9BACT</name>
<reference evidence="6" key="1">
    <citation type="journal article" date="2019" name="Int. J. Syst. Evol. Microbiol.">
        <title>The Global Catalogue of Microorganisms (GCM) 10K type strain sequencing project: providing services to taxonomists for standard genome sequencing and annotation.</title>
        <authorList>
            <consortium name="The Broad Institute Genomics Platform"/>
            <consortium name="The Broad Institute Genome Sequencing Center for Infectious Disease"/>
            <person name="Wu L."/>
            <person name="Ma J."/>
        </authorList>
    </citation>
    <scope>NUCLEOTIDE SEQUENCE [LARGE SCALE GENOMIC DNA]</scope>
    <source>
        <strain evidence="6">JCM 4087</strain>
    </source>
</reference>
<gene>
    <name evidence="5" type="ORF">ACFPT7_08380</name>
</gene>
<proteinExistence type="predicted"/>
<evidence type="ECO:0000259" key="4">
    <source>
        <dbReference type="PROSITE" id="PS50932"/>
    </source>
</evidence>
<feature type="domain" description="HTH lacI-type" evidence="4">
    <location>
        <begin position="29"/>
        <end position="84"/>
    </location>
</feature>
<dbReference type="InterPro" id="IPR046335">
    <property type="entry name" value="LacI/GalR-like_sensor"/>
</dbReference>
<dbReference type="InterPro" id="IPR010982">
    <property type="entry name" value="Lambda_DNA-bd_dom_sf"/>
</dbReference>
<keyword evidence="6" id="KW-1185">Reference proteome</keyword>
<dbReference type="SUPFAM" id="SSF53822">
    <property type="entry name" value="Periplasmic binding protein-like I"/>
    <property type="match status" value="1"/>
</dbReference>
<dbReference type="GO" id="GO:0003677">
    <property type="term" value="F:DNA binding"/>
    <property type="evidence" value="ECO:0007669"/>
    <property type="project" value="UniProtKB-KW"/>
</dbReference>
<dbReference type="PANTHER" id="PTHR30146:SF155">
    <property type="entry name" value="ALANINE RACEMASE"/>
    <property type="match status" value="1"/>
</dbReference>
<evidence type="ECO:0000256" key="1">
    <source>
        <dbReference type="ARBA" id="ARBA00023015"/>
    </source>
</evidence>
<comment type="caution">
    <text evidence="5">The sequence shown here is derived from an EMBL/GenBank/DDBJ whole genome shotgun (WGS) entry which is preliminary data.</text>
</comment>
<accession>A0ABW1EEP3</accession>